<evidence type="ECO:0000313" key="7">
    <source>
        <dbReference type="EMBL" id="MBC2770443.1"/>
    </source>
</evidence>
<dbReference type="GO" id="GO:0005886">
    <property type="term" value="C:plasma membrane"/>
    <property type="evidence" value="ECO:0007669"/>
    <property type="project" value="TreeGrafter"/>
</dbReference>
<dbReference type="InterPro" id="IPR000160">
    <property type="entry name" value="GGDEF_dom"/>
</dbReference>
<evidence type="ECO:0000256" key="2">
    <source>
        <dbReference type="ARBA" id="ARBA00034247"/>
    </source>
</evidence>
<dbReference type="CDD" id="cd01949">
    <property type="entry name" value="GGDEF"/>
    <property type="match status" value="1"/>
</dbReference>
<feature type="chain" id="PRO_5032709167" description="diguanylate cyclase" evidence="5">
    <location>
        <begin position="29"/>
        <end position="968"/>
    </location>
</feature>
<dbReference type="AlphaFoldDB" id="A0A842HQ92"/>
<dbReference type="GO" id="GO:1902201">
    <property type="term" value="P:negative regulation of bacterial-type flagellum-dependent cell motility"/>
    <property type="evidence" value="ECO:0007669"/>
    <property type="project" value="TreeGrafter"/>
</dbReference>
<dbReference type="FunFam" id="3.30.70.270:FF:000001">
    <property type="entry name" value="Diguanylate cyclase domain protein"/>
    <property type="match status" value="1"/>
</dbReference>
<dbReference type="InterPro" id="IPR029787">
    <property type="entry name" value="Nucleotide_cyclase"/>
</dbReference>
<evidence type="ECO:0000256" key="5">
    <source>
        <dbReference type="SAM" id="SignalP"/>
    </source>
</evidence>
<dbReference type="Proteomes" id="UP000545386">
    <property type="component" value="Unassembled WGS sequence"/>
</dbReference>
<dbReference type="InterPro" id="IPR050469">
    <property type="entry name" value="Diguanylate_Cyclase"/>
</dbReference>
<keyword evidence="4" id="KW-0472">Membrane</keyword>
<comment type="caution">
    <text evidence="7">The sequence shown here is derived from an EMBL/GenBank/DDBJ whole genome shotgun (WGS) entry which is preliminary data.</text>
</comment>
<dbReference type="PANTHER" id="PTHR45138">
    <property type="entry name" value="REGULATORY COMPONENTS OF SENSORY TRANSDUCTION SYSTEM"/>
    <property type="match status" value="1"/>
</dbReference>
<dbReference type="Gene3D" id="3.40.190.10">
    <property type="entry name" value="Periplasmic binding protein-like II"/>
    <property type="match status" value="6"/>
</dbReference>
<dbReference type="SMART" id="SM00062">
    <property type="entry name" value="PBPb"/>
    <property type="match status" value="3"/>
</dbReference>
<proteinExistence type="predicted"/>
<dbReference type="Gene3D" id="3.30.70.270">
    <property type="match status" value="1"/>
</dbReference>
<evidence type="ECO:0000256" key="1">
    <source>
        <dbReference type="ARBA" id="ARBA00012528"/>
    </source>
</evidence>
<evidence type="ECO:0000313" key="8">
    <source>
        <dbReference type="Proteomes" id="UP000545386"/>
    </source>
</evidence>
<keyword evidence="4" id="KW-1133">Transmembrane helix</keyword>
<reference evidence="7 8" key="1">
    <citation type="submission" date="2020-08" db="EMBL/GenBank/DDBJ databases">
        <title>Paraeoetvoesia sp. YC-7-48 draft genome sequence.</title>
        <authorList>
            <person name="Yao L."/>
        </authorList>
    </citation>
    <scope>NUCLEOTIDE SEQUENCE [LARGE SCALE GENOMIC DNA]</scope>
    <source>
        <strain evidence="8">YC-7-48</strain>
    </source>
</reference>
<dbReference type="InterPro" id="IPR001638">
    <property type="entry name" value="Solute-binding_3/MltF_N"/>
</dbReference>
<dbReference type="PROSITE" id="PS50887">
    <property type="entry name" value="GGDEF"/>
    <property type="match status" value="1"/>
</dbReference>
<dbReference type="EC" id="2.7.7.65" evidence="1"/>
<dbReference type="NCBIfam" id="TIGR00254">
    <property type="entry name" value="GGDEF"/>
    <property type="match status" value="1"/>
</dbReference>
<dbReference type="SUPFAM" id="SSF55073">
    <property type="entry name" value="Nucleotide cyclase"/>
    <property type="match status" value="1"/>
</dbReference>
<dbReference type="Pfam" id="PF00990">
    <property type="entry name" value="GGDEF"/>
    <property type="match status" value="1"/>
</dbReference>
<dbReference type="Pfam" id="PF00497">
    <property type="entry name" value="SBP_bac_3"/>
    <property type="match status" value="3"/>
</dbReference>
<sequence length="968" mass="107645">MHWPQRLILSFFLLCAPLLAAIPTSSSAQNTVSIGIVADNEPYSSFGINGPSGFSVDILNKVSEKSDINFDYRVGSWTDIYAAFLRGELDALDEVSWREDRVQLMRFTRPYHLRRTIIMHDANRPLSSANSLASLKGKRIGVLRDVYYLQTLRDAGLNLIEYNLQPEMIQALSFGWVDAIIGSEVTLSYFARQKGLVSLQPVGPAPLGGQENEDFRIAVQPELTDLLQKLEAALADLDPEWLEDTREKWQEFGGKSLQAPKFQLTPAQKALLRQQGPLRVGLMRDYAPLSFEDGGQVQGLTVDILARIMDLTGLRAVPVVGQWSQLIELFQRGEIDIMANISDLPARREFSRFTQPYHFVSVVGFSQSPDFRLTRKEDLYGLRVGYGAGIFYADALRDILGNDAIAFDDQASMFVALANGQVDLVLAALDNGNHWIRDRGLRNIHIAGELHLDDIVREDLRFAIRPELEALVPVLNQALNGITPSEMRVIENRWLGAYFETSTNAAGTVMLSDVENAYLTQKNRTLTFCAHRDWMPLDGINAKGQHQGVASGFLRLASRRLGIETRLHETASWRASLDALQAGRCDLIPGASNGSGLQNHSDIIYSAPYYSLPTVLLGRIESPFIATLAELERSPIGITRDFGLFQDLRVRHPNLNLVPVANEAEGLRKVQSGELYGYIGTLATTSQQLQDLRLADIRVIGRVPMDTTLAVATVKDNPILAGIMQKVVGSAGADELNQIENQWRSVHLNAQVDYTLVWQLTAGALVLLLGFYAWNRKLRSLNRQLEQANAQLAKLSTTDQLTGLGNRTRFDQTYDILFQHCLRSATPFLVAMVDIDHFKRINDDYGHAAGDECLQLLADTLRSHFQRTGDHVIRFGGEEFVIFAAVESIGEAHNRLELLREAVGAMPVQYETQVLHLTISIGYCLQTPTKKAVPTHWLLAADQSLYRAKSQGRNRVVQALSTGADGAS</sequence>
<accession>A0A842HQ92</accession>
<evidence type="ECO:0000256" key="4">
    <source>
        <dbReference type="SAM" id="Phobius"/>
    </source>
</evidence>
<keyword evidence="5" id="KW-0732">Signal</keyword>
<keyword evidence="3" id="KW-0175">Coiled coil</keyword>
<dbReference type="GO" id="GO:0043709">
    <property type="term" value="P:cell adhesion involved in single-species biofilm formation"/>
    <property type="evidence" value="ECO:0007669"/>
    <property type="project" value="TreeGrafter"/>
</dbReference>
<protein>
    <recommendedName>
        <fullName evidence="1">diguanylate cyclase</fullName>
        <ecNumber evidence="1">2.7.7.65</ecNumber>
    </recommendedName>
</protein>
<dbReference type="CDD" id="cd01007">
    <property type="entry name" value="PBP2_BvgS_HisK_like"/>
    <property type="match status" value="2"/>
</dbReference>
<dbReference type="PANTHER" id="PTHR45138:SF9">
    <property type="entry name" value="DIGUANYLATE CYCLASE DGCM-RELATED"/>
    <property type="match status" value="1"/>
</dbReference>
<feature type="transmembrane region" description="Helical" evidence="4">
    <location>
        <begin position="756"/>
        <end position="774"/>
    </location>
</feature>
<dbReference type="EMBL" id="JACJUU010000008">
    <property type="protein sequence ID" value="MBC2770443.1"/>
    <property type="molecule type" value="Genomic_DNA"/>
</dbReference>
<feature type="signal peptide" evidence="5">
    <location>
        <begin position="1"/>
        <end position="28"/>
    </location>
</feature>
<keyword evidence="4" id="KW-0812">Transmembrane</keyword>
<evidence type="ECO:0000256" key="3">
    <source>
        <dbReference type="SAM" id="Coils"/>
    </source>
</evidence>
<evidence type="ECO:0000259" key="6">
    <source>
        <dbReference type="PROSITE" id="PS50887"/>
    </source>
</evidence>
<feature type="domain" description="GGDEF" evidence="6">
    <location>
        <begin position="826"/>
        <end position="961"/>
    </location>
</feature>
<gene>
    <name evidence="7" type="ORF">GTU67_11050</name>
</gene>
<keyword evidence="8" id="KW-1185">Reference proteome</keyword>
<dbReference type="GO" id="GO:0052621">
    <property type="term" value="F:diguanylate cyclase activity"/>
    <property type="evidence" value="ECO:0007669"/>
    <property type="project" value="UniProtKB-EC"/>
</dbReference>
<dbReference type="SMART" id="SM00267">
    <property type="entry name" value="GGDEF"/>
    <property type="match status" value="1"/>
</dbReference>
<dbReference type="SUPFAM" id="SSF53850">
    <property type="entry name" value="Periplasmic binding protein-like II"/>
    <property type="match status" value="3"/>
</dbReference>
<dbReference type="InterPro" id="IPR043128">
    <property type="entry name" value="Rev_trsase/Diguanyl_cyclase"/>
</dbReference>
<dbReference type="RefSeq" id="WP_185780121.1">
    <property type="nucleotide sequence ID" value="NZ_JACJUU010000008.1"/>
</dbReference>
<name>A0A842HQ92_9BURK</name>
<comment type="catalytic activity">
    <reaction evidence="2">
        <text>2 GTP = 3',3'-c-di-GMP + 2 diphosphate</text>
        <dbReference type="Rhea" id="RHEA:24898"/>
        <dbReference type="ChEBI" id="CHEBI:33019"/>
        <dbReference type="ChEBI" id="CHEBI:37565"/>
        <dbReference type="ChEBI" id="CHEBI:58805"/>
        <dbReference type="EC" id="2.7.7.65"/>
    </reaction>
</comment>
<organism evidence="7 8">
    <name type="scientific">Pusillimonas minor</name>
    <dbReference type="NCBI Taxonomy" id="2697024"/>
    <lineage>
        <taxon>Bacteria</taxon>
        <taxon>Pseudomonadati</taxon>
        <taxon>Pseudomonadota</taxon>
        <taxon>Betaproteobacteria</taxon>
        <taxon>Burkholderiales</taxon>
        <taxon>Alcaligenaceae</taxon>
        <taxon>Pusillimonas</taxon>
    </lineage>
</organism>
<feature type="coiled-coil region" evidence="3">
    <location>
        <begin position="771"/>
        <end position="798"/>
    </location>
</feature>